<dbReference type="EMBL" id="CACVKT020005120">
    <property type="protein sequence ID" value="CAC5393060.1"/>
    <property type="molecule type" value="Genomic_DNA"/>
</dbReference>
<evidence type="ECO:0008006" key="3">
    <source>
        <dbReference type="Google" id="ProtNLM"/>
    </source>
</evidence>
<dbReference type="Proteomes" id="UP000507470">
    <property type="component" value="Unassembled WGS sequence"/>
</dbReference>
<dbReference type="PANTHER" id="PTHR31635:SF196">
    <property type="entry name" value="REVERSE TRANSCRIPTASE DOMAIN-CONTAINING PROTEIN-RELATED"/>
    <property type="match status" value="1"/>
</dbReference>
<dbReference type="PANTHER" id="PTHR31635">
    <property type="entry name" value="REVERSE TRANSCRIPTASE DOMAIN-CONTAINING PROTEIN-RELATED"/>
    <property type="match status" value="1"/>
</dbReference>
<gene>
    <name evidence="1" type="ORF">MCOR_27953</name>
</gene>
<dbReference type="AlphaFoldDB" id="A0A6J8CDF3"/>
<evidence type="ECO:0000313" key="1">
    <source>
        <dbReference type="EMBL" id="CAC5393060.1"/>
    </source>
</evidence>
<accession>A0A6J8CDF3</accession>
<protein>
    <recommendedName>
        <fullName evidence="3">Reverse transcriptase domain-containing protein</fullName>
    </recommendedName>
</protein>
<reference evidence="1 2" key="1">
    <citation type="submission" date="2020-06" db="EMBL/GenBank/DDBJ databases">
        <authorList>
            <person name="Li R."/>
            <person name="Bekaert M."/>
        </authorList>
    </citation>
    <scope>NUCLEOTIDE SEQUENCE [LARGE SCALE GENOMIC DNA]</scope>
    <source>
        <strain evidence="2">wild</strain>
    </source>
</reference>
<dbReference type="OrthoDB" id="8961616at2759"/>
<sequence>MSAKEANGVCINMNRYEDLNSKLAEIEKIKCQGAILRSKAFWSVDGDKNTAYFLRLEKQRQQSKLISELKDNEGKVSRDTGEILDIIFNFYSNLYSCVKTNNDDKNKMLNFLSRTIDTSDYEMCESDITFDEICRSVNGMKKGKTPGPDGLTCEFYCKFINEFKDIFFSHFQLH</sequence>
<name>A0A6J8CDF3_MYTCO</name>
<proteinExistence type="predicted"/>
<organism evidence="1 2">
    <name type="scientific">Mytilus coruscus</name>
    <name type="common">Sea mussel</name>
    <dbReference type="NCBI Taxonomy" id="42192"/>
    <lineage>
        <taxon>Eukaryota</taxon>
        <taxon>Metazoa</taxon>
        <taxon>Spiralia</taxon>
        <taxon>Lophotrochozoa</taxon>
        <taxon>Mollusca</taxon>
        <taxon>Bivalvia</taxon>
        <taxon>Autobranchia</taxon>
        <taxon>Pteriomorphia</taxon>
        <taxon>Mytilida</taxon>
        <taxon>Mytiloidea</taxon>
        <taxon>Mytilidae</taxon>
        <taxon>Mytilinae</taxon>
        <taxon>Mytilus</taxon>
    </lineage>
</organism>
<keyword evidence="2" id="KW-1185">Reference proteome</keyword>
<evidence type="ECO:0000313" key="2">
    <source>
        <dbReference type="Proteomes" id="UP000507470"/>
    </source>
</evidence>